<dbReference type="InterPro" id="IPR024344">
    <property type="entry name" value="MDMPI_metal-binding"/>
</dbReference>
<dbReference type="SUPFAM" id="SSF109854">
    <property type="entry name" value="DinB/YfiT-like putative metalloenzymes"/>
    <property type="match status" value="1"/>
</dbReference>
<dbReference type="GO" id="GO:0016853">
    <property type="term" value="F:isomerase activity"/>
    <property type="evidence" value="ECO:0007669"/>
    <property type="project" value="UniProtKB-KW"/>
</dbReference>
<evidence type="ECO:0000313" key="2">
    <source>
        <dbReference type="EMBL" id="USQ75451.1"/>
    </source>
</evidence>
<keyword evidence="3" id="KW-1185">Reference proteome</keyword>
<dbReference type="PANTHER" id="PTHR40758">
    <property type="entry name" value="CONSERVED PROTEIN"/>
    <property type="match status" value="1"/>
</dbReference>
<accession>A0ABY4YFB0</accession>
<dbReference type="RefSeq" id="WP_252619859.1">
    <property type="nucleotide sequence ID" value="NZ_CP099490.1"/>
</dbReference>
<evidence type="ECO:0000259" key="1">
    <source>
        <dbReference type="Pfam" id="PF11716"/>
    </source>
</evidence>
<dbReference type="Pfam" id="PF11716">
    <property type="entry name" value="MDMPI_N"/>
    <property type="match status" value="1"/>
</dbReference>
<dbReference type="PANTHER" id="PTHR40758:SF1">
    <property type="entry name" value="CONSERVED PROTEIN"/>
    <property type="match status" value="1"/>
</dbReference>
<gene>
    <name evidence="2" type="ORF">NF557_12600</name>
</gene>
<keyword evidence="2" id="KW-0413">Isomerase</keyword>
<dbReference type="EMBL" id="CP099490">
    <property type="protein sequence ID" value="USQ75451.1"/>
    <property type="molecule type" value="Genomic_DNA"/>
</dbReference>
<sequence length="272" mass="29458">MEHRSVEEQITGLRAAVAVCADHVAAAGLDAAVPTCPRWTTRTLLAHQGMVHRWAAANLRGEESHPPDWNAEGRRVADPVAWLQEGAEELIATIRSVPDDVAAMTFLKDAPAARLFWARRQCHETTIHAVDALAARLGRFPTPEDTTITDAVALDGIDEVLTGFIPRGTSRFEGVDPVRVAIQPTGSHRAWTVLIQGGAATTSRKELATAETAATVGASVPARTQGPVAEARLEGSPVALYLTLWNRTTDDVVTDPAGFLPMWRDRVRVRWS</sequence>
<evidence type="ECO:0000313" key="3">
    <source>
        <dbReference type="Proteomes" id="UP001056535"/>
    </source>
</evidence>
<feature type="domain" description="Mycothiol-dependent maleylpyruvate isomerase metal-binding" evidence="1">
    <location>
        <begin position="14"/>
        <end position="132"/>
    </location>
</feature>
<dbReference type="Proteomes" id="UP001056535">
    <property type="component" value="Chromosome"/>
</dbReference>
<reference evidence="2" key="1">
    <citation type="submission" date="2022-06" db="EMBL/GenBank/DDBJ databases">
        <title>Ornithinimicrobium JY.X270.</title>
        <authorList>
            <person name="Huang Y."/>
        </authorList>
    </citation>
    <scope>NUCLEOTIDE SEQUENCE</scope>
    <source>
        <strain evidence="2">JY.X270</strain>
    </source>
</reference>
<dbReference type="InterPro" id="IPR034660">
    <property type="entry name" value="DinB/YfiT-like"/>
</dbReference>
<organism evidence="2 3">
    <name type="scientific">Ornithinimicrobium cryptoxanthini</name>
    <dbReference type="NCBI Taxonomy" id="2934161"/>
    <lineage>
        <taxon>Bacteria</taxon>
        <taxon>Bacillati</taxon>
        <taxon>Actinomycetota</taxon>
        <taxon>Actinomycetes</taxon>
        <taxon>Micrococcales</taxon>
        <taxon>Ornithinimicrobiaceae</taxon>
        <taxon>Ornithinimicrobium</taxon>
    </lineage>
</organism>
<name>A0ABY4YFB0_9MICO</name>
<protein>
    <submittedName>
        <fullName evidence="2">Maleylpyruvate isomerase N-terminal domain-containing protein</fullName>
    </submittedName>
</protein>
<proteinExistence type="predicted"/>